<reference evidence="7 8" key="1">
    <citation type="journal article" date="2004" name="Syst. Appl. Microbiol.">
        <title>Cryptoendolithic actinomycetes from antarctic sandstone rock samples: Micromonospora endolithica sp. nov. and two isolates related to Micromonospora coerulea Jensen 1932.</title>
        <authorList>
            <person name="Hirsch P."/>
            <person name="Mevs U."/>
            <person name="Kroppenstedt R.M."/>
            <person name="Schumann P."/>
            <person name="Stackebrandt E."/>
        </authorList>
    </citation>
    <scope>NUCLEOTIDE SEQUENCE [LARGE SCALE GENOMIC DNA]</scope>
    <source>
        <strain evidence="7 8">JCM 12677</strain>
    </source>
</reference>
<dbReference type="Pfam" id="PF02737">
    <property type="entry name" value="3HCDH_N"/>
    <property type="match status" value="1"/>
</dbReference>
<evidence type="ECO:0000256" key="3">
    <source>
        <dbReference type="ARBA" id="ARBA00023002"/>
    </source>
</evidence>
<keyword evidence="3" id="KW-0560">Oxidoreductase</keyword>
<dbReference type="EMBL" id="RBAK01000006">
    <property type="protein sequence ID" value="RKN45517.1"/>
    <property type="molecule type" value="Genomic_DNA"/>
</dbReference>
<dbReference type="PIRSF" id="PIRSF000105">
    <property type="entry name" value="HCDH"/>
    <property type="match status" value="1"/>
</dbReference>
<dbReference type="GO" id="GO:0006631">
    <property type="term" value="P:fatty acid metabolic process"/>
    <property type="evidence" value="ECO:0007669"/>
    <property type="project" value="InterPro"/>
</dbReference>
<gene>
    <name evidence="7" type="ORF">D7223_17120</name>
</gene>
<evidence type="ECO:0000313" key="8">
    <source>
        <dbReference type="Proteomes" id="UP000281726"/>
    </source>
</evidence>
<dbReference type="PANTHER" id="PTHR48075:SF5">
    <property type="entry name" value="3-HYDROXYBUTYRYL-COA DEHYDROGENASE"/>
    <property type="match status" value="1"/>
</dbReference>
<feature type="domain" description="3-hydroxyacyl-CoA dehydrogenase C-terminal" evidence="5">
    <location>
        <begin position="180"/>
        <end position="276"/>
    </location>
</feature>
<dbReference type="OrthoDB" id="3229174at2"/>
<feature type="domain" description="3-hydroxyacyl-CoA dehydrogenase NAD binding" evidence="6">
    <location>
        <begin position="2"/>
        <end position="177"/>
    </location>
</feature>
<dbReference type="SUPFAM" id="SSF51735">
    <property type="entry name" value="NAD(P)-binding Rossmann-fold domains"/>
    <property type="match status" value="1"/>
</dbReference>
<comment type="caution">
    <text evidence="7">The sequence shown here is derived from an EMBL/GenBank/DDBJ whole genome shotgun (WGS) entry which is preliminary data.</text>
</comment>
<dbReference type="Gene3D" id="1.10.1040.10">
    <property type="entry name" value="N-(1-d-carboxylethyl)-l-norvaline Dehydrogenase, domain 2"/>
    <property type="match status" value="1"/>
</dbReference>
<proteinExistence type="inferred from homology"/>
<sequence length="285" mass="29934">MTIGVVGAGTMGVGVAQCAAQAGHDVVVVEPDPAARERGPHRLREGVRLLRLTRPTAATGPTGTVRWADSIDALATADFVVECATERVDVKRAVLSALDAVCPDRTVLASCTSAIPVARLASFTDRADRVLGMHFMNPAPLKDAVEVVRGADTSTETLTRARALLHGMGKRAIVVNDGPGFVTNRVLMLTVNEASTVVQQGTADAATVDDVFTSCFGHPLGPLATADLIGLDTVLDSLVVLREHTGDDRFTPSRLLAELVGAGHLGRKAGRGFHHYAHTRVLGGR</sequence>
<evidence type="ECO:0000256" key="2">
    <source>
        <dbReference type="ARBA" id="ARBA00009463"/>
    </source>
</evidence>
<evidence type="ECO:0000256" key="4">
    <source>
        <dbReference type="PIRSR" id="PIRSR000105-1"/>
    </source>
</evidence>
<dbReference type="Proteomes" id="UP000281726">
    <property type="component" value="Unassembled WGS sequence"/>
</dbReference>
<evidence type="ECO:0000259" key="6">
    <source>
        <dbReference type="Pfam" id="PF02737"/>
    </source>
</evidence>
<comment type="pathway">
    <text evidence="1">Lipid metabolism; butanoate metabolism.</text>
</comment>
<evidence type="ECO:0000313" key="7">
    <source>
        <dbReference type="EMBL" id="RKN45517.1"/>
    </source>
</evidence>
<dbReference type="InterPro" id="IPR006108">
    <property type="entry name" value="3HC_DH_C"/>
</dbReference>
<feature type="site" description="Important for catalytic activity" evidence="4">
    <location>
        <position position="134"/>
    </location>
</feature>
<dbReference type="Pfam" id="PF00725">
    <property type="entry name" value="3HCDH"/>
    <property type="match status" value="1"/>
</dbReference>
<name>A0A3A9ZE02_9ACTN</name>
<protein>
    <submittedName>
        <fullName evidence="7">3-hydroxyacyl-CoA dehydrogenase family protein</fullName>
    </submittedName>
</protein>
<dbReference type="InterPro" id="IPR013328">
    <property type="entry name" value="6PGD_dom2"/>
</dbReference>
<organism evidence="7 8">
    <name type="scientific">Micromonospora endolithica</name>
    <dbReference type="NCBI Taxonomy" id="230091"/>
    <lineage>
        <taxon>Bacteria</taxon>
        <taxon>Bacillati</taxon>
        <taxon>Actinomycetota</taxon>
        <taxon>Actinomycetes</taxon>
        <taxon>Micromonosporales</taxon>
        <taxon>Micromonosporaceae</taxon>
        <taxon>Micromonospora</taxon>
    </lineage>
</organism>
<dbReference type="InterPro" id="IPR008927">
    <property type="entry name" value="6-PGluconate_DH-like_C_sf"/>
</dbReference>
<dbReference type="GO" id="GO:0016616">
    <property type="term" value="F:oxidoreductase activity, acting on the CH-OH group of donors, NAD or NADP as acceptor"/>
    <property type="evidence" value="ECO:0007669"/>
    <property type="project" value="InterPro"/>
</dbReference>
<evidence type="ECO:0000256" key="1">
    <source>
        <dbReference type="ARBA" id="ARBA00005086"/>
    </source>
</evidence>
<dbReference type="InterPro" id="IPR022694">
    <property type="entry name" value="3-OHacyl-CoA_DH"/>
</dbReference>
<dbReference type="InterPro" id="IPR006176">
    <property type="entry name" value="3-OHacyl-CoA_DH_NAD-bd"/>
</dbReference>
<dbReference type="GO" id="GO:0070403">
    <property type="term" value="F:NAD+ binding"/>
    <property type="evidence" value="ECO:0007669"/>
    <property type="project" value="InterPro"/>
</dbReference>
<evidence type="ECO:0000259" key="5">
    <source>
        <dbReference type="Pfam" id="PF00725"/>
    </source>
</evidence>
<dbReference type="PANTHER" id="PTHR48075">
    <property type="entry name" value="3-HYDROXYACYL-COA DEHYDROGENASE FAMILY PROTEIN"/>
    <property type="match status" value="1"/>
</dbReference>
<accession>A0A3A9ZE02</accession>
<comment type="similarity">
    <text evidence="2">Belongs to the 3-hydroxyacyl-CoA dehydrogenase family.</text>
</comment>
<dbReference type="AlphaFoldDB" id="A0A3A9ZE02"/>
<dbReference type="SUPFAM" id="SSF48179">
    <property type="entry name" value="6-phosphogluconate dehydrogenase C-terminal domain-like"/>
    <property type="match status" value="1"/>
</dbReference>
<dbReference type="Gene3D" id="3.40.50.720">
    <property type="entry name" value="NAD(P)-binding Rossmann-like Domain"/>
    <property type="match status" value="1"/>
</dbReference>
<keyword evidence="8" id="KW-1185">Reference proteome</keyword>
<dbReference type="InterPro" id="IPR036291">
    <property type="entry name" value="NAD(P)-bd_dom_sf"/>
</dbReference>